<gene>
    <name evidence="3" type="ORF">A3B51_01415</name>
</gene>
<dbReference type="Proteomes" id="UP000176780">
    <property type="component" value="Unassembled WGS sequence"/>
</dbReference>
<dbReference type="PROSITE" id="PS00708">
    <property type="entry name" value="PRO_ENDOPEP_SER"/>
    <property type="match status" value="1"/>
</dbReference>
<dbReference type="Pfam" id="PF00326">
    <property type="entry name" value="Peptidase_S9"/>
    <property type="match status" value="1"/>
</dbReference>
<reference evidence="3 4" key="1">
    <citation type="journal article" date="2016" name="Nat. Commun.">
        <title>Thousands of microbial genomes shed light on interconnected biogeochemical processes in an aquifer system.</title>
        <authorList>
            <person name="Anantharaman K."/>
            <person name="Brown C.T."/>
            <person name="Hug L.A."/>
            <person name="Sharon I."/>
            <person name="Castelle C.J."/>
            <person name="Probst A.J."/>
            <person name="Thomas B.C."/>
            <person name="Singh A."/>
            <person name="Wilkins M.J."/>
            <person name="Karaoz U."/>
            <person name="Brodie E.L."/>
            <person name="Williams K.H."/>
            <person name="Hubbard S.S."/>
            <person name="Banfield J.F."/>
        </authorList>
    </citation>
    <scope>NUCLEOTIDE SEQUENCE [LARGE SCALE GENOMIC DNA]</scope>
</reference>
<dbReference type="GO" id="GO:0004252">
    <property type="term" value="F:serine-type endopeptidase activity"/>
    <property type="evidence" value="ECO:0007669"/>
    <property type="project" value="InterPro"/>
</dbReference>
<dbReference type="Gene3D" id="3.40.50.1820">
    <property type="entry name" value="alpha/beta hydrolase"/>
    <property type="match status" value="1"/>
</dbReference>
<organism evidence="3 4">
    <name type="scientific">Candidatus Curtissbacteria bacterium RIFCSPLOWO2_01_FULL_41_18</name>
    <dbReference type="NCBI Taxonomy" id="1797727"/>
    <lineage>
        <taxon>Bacteria</taxon>
        <taxon>Candidatus Curtissiibacteriota</taxon>
    </lineage>
</organism>
<evidence type="ECO:0000313" key="3">
    <source>
        <dbReference type="EMBL" id="OGE03880.1"/>
    </source>
</evidence>
<dbReference type="PANTHER" id="PTHR22946">
    <property type="entry name" value="DIENELACTONE HYDROLASE DOMAIN-CONTAINING PROTEIN-RELATED"/>
    <property type="match status" value="1"/>
</dbReference>
<evidence type="ECO:0000259" key="2">
    <source>
        <dbReference type="Pfam" id="PF00326"/>
    </source>
</evidence>
<dbReference type="InterPro" id="IPR050261">
    <property type="entry name" value="FrsA_esterase"/>
</dbReference>
<dbReference type="InterPro" id="IPR001375">
    <property type="entry name" value="Peptidase_S9_cat"/>
</dbReference>
<feature type="domain" description="Peptidase S9 prolyl oligopeptidase catalytic" evidence="2">
    <location>
        <begin position="50"/>
        <end position="244"/>
    </location>
</feature>
<accession>A0A1F5HIE2</accession>
<dbReference type="InterPro" id="IPR002471">
    <property type="entry name" value="Pept_S9_AS"/>
</dbReference>
<dbReference type="InterPro" id="IPR029058">
    <property type="entry name" value="AB_hydrolase_fold"/>
</dbReference>
<protein>
    <recommendedName>
        <fullName evidence="2">Peptidase S9 prolyl oligopeptidase catalytic domain-containing protein</fullName>
    </recommendedName>
</protein>
<dbReference type="PANTHER" id="PTHR22946:SF5">
    <property type="entry name" value="PEPTIDASE S9 PROLYL OLIGOPEPTIDASE CATALYTIC DOMAIN-CONTAINING PROTEIN"/>
    <property type="match status" value="1"/>
</dbReference>
<evidence type="ECO:0000256" key="1">
    <source>
        <dbReference type="ARBA" id="ARBA00022801"/>
    </source>
</evidence>
<evidence type="ECO:0000313" key="4">
    <source>
        <dbReference type="Proteomes" id="UP000176780"/>
    </source>
</evidence>
<name>A0A1F5HIE2_9BACT</name>
<comment type="caution">
    <text evidence="3">The sequence shown here is derived from an EMBL/GenBank/DDBJ whole genome shotgun (WGS) entry which is preliminary data.</text>
</comment>
<sequence length="246" mass="28194">MRIQIRPYTFENDGLRLDGTIFKPPDEKDKHPAILFVHGWTSERKRSFQYAKSLADLGYICLLFDMRGHGTSEGDINKATTKESLDDVLAAYDYLLQVEGVDKENISAVGSSFGGYLVTLLTTKRNVKRLVLRVPAEYPNSDFKKSKMQTSGGEDPAVYAWRNQHRKSRETFALEAVSNFKSKILIIESEKDDVIPHQVIENYINAIKDKSKLTHIVMKNAHHSIKEGPFRDEVERILVKWFGNRF</sequence>
<proteinExistence type="predicted"/>
<dbReference type="STRING" id="1797727.A3B51_01415"/>
<keyword evidence="1" id="KW-0378">Hydrolase</keyword>
<dbReference type="SUPFAM" id="SSF53474">
    <property type="entry name" value="alpha/beta-Hydrolases"/>
    <property type="match status" value="1"/>
</dbReference>
<dbReference type="GO" id="GO:0006508">
    <property type="term" value="P:proteolysis"/>
    <property type="evidence" value="ECO:0007669"/>
    <property type="project" value="InterPro"/>
</dbReference>
<dbReference type="EMBL" id="MFBQ01000042">
    <property type="protein sequence ID" value="OGE03880.1"/>
    <property type="molecule type" value="Genomic_DNA"/>
</dbReference>
<dbReference type="AlphaFoldDB" id="A0A1F5HIE2"/>